<dbReference type="AlphaFoldDB" id="A0AA88WNG9"/>
<sequence length="475" mass="53260">MKSKLGSLQSSFSDGSTSTNLENEAAAVEAAATKDQHVMDPILGLLVRRVKEESAREKLLPTLKWSSENEIHTSDTRSLKLQFFNKISSPVLTGERIQGGEGASITVALVDCLTEQVVKSGPEALAEVELLFLKEIQIFSVETIGHLKCEIHITHNRNWFKNCQFRLGARVVNNDLGIQVKEAKTDPFDVKDRRKIYDKKCFPPSLSDEVCRLKTIGRKGKYHQRLSEANINNVKDFLTSYNTDPQMLQQILGPGAKLKEPVNHARTCIVTDKIYLYNSPNLEPSTGVVLNVVGEADAQKSVLSAFQHWADVLQFDDENSFIQILNNSLNPLNSSGLGCLDDNNHASSEMNSNYVQTQPSTFFPDIVSSTSLTEDMTYLDNWDSFDINNMESARDQGLNPGDCNLQYENTSVTYAHQENDASIFTSVDSQDGRSGKARKKWPWIRLRCALTLMFLIRRKVLRLKGIHVPKKVKFG</sequence>
<feature type="domain" description="Calmodulin binding protein-like N-terminal" evidence="1">
    <location>
        <begin position="79"/>
        <end position="134"/>
    </location>
</feature>
<dbReference type="InterPro" id="IPR046830">
    <property type="entry name" value="Calmod_bind_M"/>
</dbReference>
<evidence type="ECO:0000259" key="1">
    <source>
        <dbReference type="Pfam" id="PF07887"/>
    </source>
</evidence>
<proteinExistence type="predicted"/>
<organism evidence="3 4">
    <name type="scientific">Escallonia herrerae</name>
    <dbReference type="NCBI Taxonomy" id="1293975"/>
    <lineage>
        <taxon>Eukaryota</taxon>
        <taxon>Viridiplantae</taxon>
        <taxon>Streptophyta</taxon>
        <taxon>Embryophyta</taxon>
        <taxon>Tracheophyta</taxon>
        <taxon>Spermatophyta</taxon>
        <taxon>Magnoliopsida</taxon>
        <taxon>eudicotyledons</taxon>
        <taxon>Gunneridae</taxon>
        <taxon>Pentapetalae</taxon>
        <taxon>asterids</taxon>
        <taxon>campanulids</taxon>
        <taxon>Escalloniales</taxon>
        <taxon>Escalloniaceae</taxon>
        <taxon>Escallonia</taxon>
    </lineage>
</organism>
<feature type="domain" description="Calmodulin binding protein central" evidence="2">
    <location>
        <begin position="206"/>
        <end position="268"/>
    </location>
</feature>
<evidence type="ECO:0000313" key="3">
    <source>
        <dbReference type="EMBL" id="KAK3030084.1"/>
    </source>
</evidence>
<evidence type="ECO:0000259" key="2">
    <source>
        <dbReference type="Pfam" id="PF20451"/>
    </source>
</evidence>
<dbReference type="GO" id="GO:0005516">
    <property type="term" value="F:calmodulin binding"/>
    <property type="evidence" value="ECO:0007669"/>
    <property type="project" value="InterPro"/>
</dbReference>
<accession>A0AA88WNG9</accession>
<gene>
    <name evidence="3" type="ORF">RJ639_037632</name>
</gene>
<dbReference type="GO" id="GO:0080142">
    <property type="term" value="P:regulation of salicylic acid biosynthetic process"/>
    <property type="evidence" value="ECO:0007669"/>
    <property type="project" value="TreeGrafter"/>
</dbReference>
<name>A0AA88WNG9_9ASTE</name>
<reference evidence="3" key="1">
    <citation type="submission" date="2022-12" db="EMBL/GenBank/DDBJ databases">
        <title>Draft genome assemblies for two species of Escallonia (Escalloniales).</title>
        <authorList>
            <person name="Chanderbali A."/>
            <person name="Dervinis C."/>
            <person name="Anghel I."/>
            <person name="Soltis D."/>
            <person name="Soltis P."/>
            <person name="Zapata F."/>
        </authorList>
    </citation>
    <scope>NUCLEOTIDE SEQUENCE</scope>
    <source>
        <strain evidence="3">UCBG64.0493</strain>
        <tissue evidence="3">Leaf</tissue>
    </source>
</reference>
<dbReference type="PANTHER" id="PTHR31713:SF64">
    <property type="entry name" value="CALMODULIN-BINDING PROTEIN60"/>
    <property type="match status" value="1"/>
</dbReference>
<dbReference type="Pfam" id="PF20451">
    <property type="entry name" value="Calmod_bind_M"/>
    <property type="match status" value="1"/>
</dbReference>
<dbReference type="PANTHER" id="PTHR31713">
    <property type="entry name" value="OS02G0177800 PROTEIN"/>
    <property type="match status" value="1"/>
</dbReference>
<keyword evidence="4" id="KW-1185">Reference proteome</keyword>
<dbReference type="Pfam" id="PF07887">
    <property type="entry name" value="Calmodulin_bind"/>
    <property type="match status" value="2"/>
</dbReference>
<protein>
    <submittedName>
        <fullName evidence="3">Uncharacterized protein</fullName>
    </submittedName>
</protein>
<evidence type="ECO:0000313" key="4">
    <source>
        <dbReference type="Proteomes" id="UP001188597"/>
    </source>
</evidence>
<dbReference type="GO" id="GO:0003700">
    <property type="term" value="F:DNA-binding transcription factor activity"/>
    <property type="evidence" value="ECO:0007669"/>
    <property type="project" value="TreeGrafter"/>
</dbReference>
<feature type="domain" description="Calmodulin binding protein-like N-terminal" evidence="1">
    <location>
        <begin position="150"/>
        <end position="193"/>
    </location>
</feature>
<dbReference type="Proteomes" id="UP001188597">
    <property type="component" value="Unassembled WGS sequence"/>
</dbReference>
<dbReference type="InterPro" id="IPR012416">
    <property type="entry name" value="CBP60"/>
</dbReference>
<dbReference type="GO" id="GO:0043565">
    <property type="term" value="F:sequence-specific DNA binding"/>
    <property type="evidence" value="ECO:0007669"/>
    <property type="project" value="TreeGrafter"/>
</dbReference>
<dbReference type="GO" id="GO:0005634">
    <property type="term" value="C:nucleus"/>
    <property type="evidence" value="ECO:0007669"/>
    <property type="project" value="TreeGrafter"/>
</dbReference>
<comment type="caution">
    <text evidence="3">The sequence shown here is derived from an EMBL/GenBank/DDBJ whole genome shotgun (WGS) entry which is preliminary data.</text>
</comment>
<dbReference type="EMBL" id="JAVXUP010000352">
    <property type="protein sequence ID" value="KAK3030084.1"/>
    <property type="molecule type" value="Genomic_DNA"/>
</dbReference>
<dbReference type="InterPro" id="IPR046831">
    <property type="entry name" value="Calmodulin_bind_N"/>
</dbReference>